<organism evidence="1 2">
    <name type="scientific">Portunus trituberculatus</name>
    <name type="common">Swimming crab</name>
    <name type="synonym">Neptunus trituberculatus</name>
    <dbReference type="NCBI Taxonomy" id="210409"/>
    <lineage>
        <taxon>Eukaryota</taxon>
        <taxon>Metazoa</taxon>
        <taxon>Ecdysozoa</taxon>
        <taxon>Arthropoda</taxon>
        <taxon>Crustacea</taxon>
        <taxon>Multicrustacea</taxon>
        <taxon>Malacostraca</taxon>
        <taxon>Eumalacostraca</taxon>
        <taxon>Eucarida</taxon>
        <taxon>Decapoda</taxon>
        <taxon>Pleocyemata</taxon>
        <taxon>Brachyura</taxon>
        <taxon>Eubrachyura</taxon>
        <taxon>Portunoidea</taxon>
        <taxon>Portunidae</taxon>
        <taxon>Portuninae</taxon>
        <taxon>Portunus</taxon>
    </lineage>
</organism>
<keyword evidence="2" id="KW-1185">Reference proteome</keyword>
<comment type="caution">
    <text evidence="1">The sequence shown here is derived from an EMBL/GenBank/DDBJ whole genome shotgun (WGS) entry which is preliminary data.</text>
</comment>
<name>A0A5B7G0Q0_PORTR</name>
<accession>A0A5B7G0Q0</accession>
<sequence length="62" mass="7190">MKLSLTFPDYEAYALSLLPHPSSTPLTLLQYHHHHHHHDHHHQLLNVSIPFARDTSPPLTQI</sequence>
<evidence type="ECO:0000313" key="1">
    <source>
        <dbReference type="EMBL" id="MPC53391.1"/>
    </source>
</evidence>
<dbReference type="EMBL" id="VSRR010011586">
    <property type="protein sequence ID" value="MPC53391.1"/>
    <property type="molecule type" value="Genomic_DNA"/>
</dbReference>
<dbReference type="AlphaFoldDB" id="A0A5B7G0Q0"/>
<protein>
    <submittedName>
        <fullName evidence="1">Uncharacterized protein</fullName>
    </submittedName>
</protein>
<gene>
    <name evidence="1" type="ORF">E2C01_047280</name>
</gene>
<dbReference type="Proteomes" id="UP000324222">
    <property type="component" value="Unassembled WGS sequence"/>
</dbReference>
<evidence type="ECO:0000313" key="2">
    <source>
        <dbReference type="Proteomes" id="UP000324222"/>
    </source>
</evidence>
<proteinExistence type="predicted"/>
<reference evidence="1 2" key="1">
    <citation type="submission" date="2019-05" db="EMBL/GenBank/DDBJ databases">
        <title>Another draft genome of Portunus trituberculatus and its Hox gene families provides insights of decapod evolution.</title>
        <authorList>
            <person name="Jeong J.-H."/>
            <person name="Song I."/>
            <person name="Kim S."/>
            <person name="Choi T."/>
            <person name="Kim D."/>
            <person name="Ryu S."/>
            <person name="Kim W."/>
        </authorList>
    </citation>
    <scope>NUCLEOTIDE SEQUENCE [LARGE SCALE GENOMIC DNA]</scope>
    <source>
        <tissue evidence="1">Muscle</tissue>
    </source>
</reference>